<dbReference type="Proteomes" id="UP001295469">
    <property type="component" value="Chromosome C07"/>
</dbReference>
<reference evidence="1" key="1">
    <citation type="submission" date="2021-01" db="EMBL/GenBank/DDBJ databases">
        <authorList>
            <consortium name="Genoscope - CEA"/>
            <person name="William W."/>
        </authorList>
    </citation>
    <scope>NUCLEOTIDE SEQUENCE</scope>
</reference>
<proteinExistence type="predicted"/>
<protein>
    <submittedName>
        <fullName evidence="1">(rape) hypothetical protein</fullName>
    </submittedName>
</protein>
<dbReference type="EMBL" id="HG994371">
    <property type="protein sequence ID" value="CAF2003566.1"/>
    <property type="molecule type" value="Genomic_DNA"/>
</dbReference>
<accession>A0A816MNP0</accession>
<organism evidence="1">
    <name type="scientific">Brassica napus</name>
    <name type="common">Rape</name>
    <dbReference type="NCBI Taxonomy" id="3708"/>
    <lineage>
        <taxon>Eukaryota</taxon>
        <taxon>Viridiplantae</taxon>
        <taxon>Streptophyta</taxon>
        <taxon>Embryophyta</taxon>
        <taxon>Tracheophyta</taxon>
        <taxon>Spermatophyta</taxon>
        <taxon>Magnoliopsida</taxon>
        <taxon>eudicotyledons</taxon>
        <taxon>Gunneridae</taxon>
        <taxon>Pentapetalae</taxon>
        <taxon>rosids</taxon>
        <taxon>malvids</taxon>
        <taxon>Brassicales</taxon>
        <taxon>Brassicaceae</taxon>
        <taxon>Brassiceae</taxon>
        <taxon>Brassica</taxon>
    </lineage>
</organism>
<name>A0A816MNP0_BRANA</name>
<evidence type="ECO:0000313" key="1">
    <source>
        <dbReference type="EMBL" id="CAF2003566.1"/>
    </source>
</evidence>
<gene>
    <name evidence="1" type="ORF">DARMORV10_C07P35350.1</name>
</gene>
<dbReference type="AlphaFoldDB" id="A0A816MNP0"/>
<sequence>MVEKTTETKMETFLEIVLLKSRSMGSRSTISACSRFFELGFLRQ</sequence>